<dbReference type="AlphaFoldDB" id="G7E0G7"/>
<feature type="compositionally biased region" description="Low complexity" evidence="1">
    <location>
        <begin position="195"/>
        <end position="210"/>
    </location>
</feature>
<keyword evidence="3" id="KW-1185">Reference proteome</keyword>
<reference evidence="2 3" key="2">
    <citation type="journal article" date="2012" name="Open Biol.">
        <title>Characteristics of nucleosomes and linker DNA regions on the genome of the basidiomycete Mixia osmundae revealed by mono- and dinucleosome mapping.</title>
        <authorList>
            <person name="Nishida H."/>
            <person name="Kondo S."/>
            <person name="Matsumoto T."/>
            <person name="Suzuki Y."/>
            <person name="Yoshikawa H."/>
            <person name="Taylor T.D."/>
            <person name="Sugiyama J."/>
        </authorList>
    </citation>
    <scope>NUCLEOTIDE SEQUENCE [LARGE SCALE GENOMIC DNA]</scope>
    <source>
        <strain evidence="3">CBS 9802 / IAM 14324 / JCM 22182 / KY 12970</strain>
    </source>
</reference>
<dbReference type="EMBL" id="BABT02000078">
    <property type="protein sequence ID" value="GAA96327.1"/>
    <property type="molecule type" value="Genomic_DNA"/>
</dbReference>
<feature type="region of interest" description="Disordered" evidence="1">
    <location>
        <begin position="373"/>
        <end position="395"/>
    </location>
</feature>
<reference evidence="2 3" key="1">
    <citation type="journal article" date="2011" name="J. Gen. Appl. Microbiol.">
        <title>Draft genome sequencing of the enigmatic basidiomycete Mixia osmundae.</title>
        <authorList>
            <person name="Nishida H."/>
            <person name="Nagatsuka Y."/>
            <person name="Sugiyama J."/>
        </authorList>
    </citation>
    <scope>NUCLEOTIDE SEQUENCE [LARGE SCALE GENOMIC DNA]</scope>
    <source>
        <strain evidence="3">CBS 9802 / IAM 14324 / JCM 22182 / KY 12970</strain>
    </source>
</reference>
<feature type="region of interest" description="Disordered" evidence="1">
    <location>
        <begin position="293"/>
        <end position="326"/>
    </location>
</feature>
<protein>
    <submittedName>
        <fullName evidence="2">Uncharacterized protein</fullName>
    </submittedName>
</protein>
<feature type="compositionally biased region" description="Basic and acidic residues" evidence="1">
    <location>
        <begin position="304"/>
        <end position="315"/>
    </location>
</feature>
<dbReference type="Proteomes" id="UP000009131">
    <property type="component" value="Unassembled WGS sequence"/>
</dbReference>
<evidence type="ECO:0000313" key="2">
    <source>
        <dbReference type="EMBL" id="GAA96327.1"/>
    </source>
</evidence>
<name>G7E0G7_MIXOS</name>
<comment type="caution">
    <text evidence="2">The sequence shown here is derived from an EMBL/GenBank/DDBJ whole genome shotgun (WGS) entry which is preliminary data.</text>
</comment>
<feature type="region of interest" description="Disordered" evidence="1">
    <location>
        <begin position="512"/>
        <end position="556"/>
    </location>
</feature>
<proteinExistence type="predicted"/>
<accession>G7E0G7</accession>
<feature type="compositionally biased region" description="Polar residues" evidence="1">
    <location>
        <begin position="185"/>
        <end position="194"/>
    </location>
</feature>
<evidence type="ECO:0000256" key="1">
    <source>
        <dbReference type="SAM" id="MobiDB-lite"/>
    </source>
</evidence>
<gene>
    <name evidence="2" type="primary">Mo02993</name>
    <name evidence="2" type="ORF">E5Q_02993</name>
</gene>
<sequence>MRASENPAPVSKAMAAGVNAKEALVRVSRAPLASLNANGANVPLTYAQEQPSLFDASCAPLSSPLKHGAEHRSKTHGAQGCENCPACLSSAAKRAQLSSPAQRAVTGTPAPVAKSILGARMSPLATRQDAHSLTSTSMDDIVERTVSRQSSLAYSTPRKPGEMQPLQELEVSAAGMVMPPLRFQPTHSSPSIPLTSSRVRMTPSSSSKSMEAVMAASDARRRRLSISHSRSGSVQASPAHEPTSYATASNPAYYLKTHPGKSPAALRAAKDKALIEELEPHALELVYASATPSKAAAKQTRYSEPSRLHVHRDEPAQTDAQKRQRSMSNIVAVEEAPRAKRKYTKRQSAGGKIINTDTVASFAQHRAAQLNVPGAQRPGAAPTGQARSYSTSDVSTASSNSVHQLVRSQSSSSLAGWANIGSQPDIVAPSMSQSFSAPESTWMDSVPEVKTDMMDDISFVQPPAPYRSYAEYYAAAGQQHDSLSYMLPTPPLTELTEKFDFATLSVPNLSVSRATSEISSNETYPHSRNRSRSPLLHARSRSPSATPSAGSKGDNATLTAAEVWTDLLERMASLTSRSHLVGSNDMRDLREKINAITKSVGGPYDPLRESLVPEMDDEAIMAAANIDYGLTFVYEDGKSASFGKGTKSFGPR</sequence>
<dbReference type="InParanoid" id="G7E0G7"/>
<feature type="region of interest" description="Disordered" evidence="1">
    <location>
        <begin position="184"/>
        <end position="245"/>
    </location>
</feature>
<organism evidence="2 3">
    <name type="scientific">Mixia osmundae (strain CBS 9802 / IAM 14324 / JCM 22182 / KY 12970)</name>
    <dbReference type="NCBI Taxonomy" id="764103"/>
    <lineage>
        <taxon>Eukaryota</taxon>
        <taxon>Fungi</taxon>
        <taxon>Dikarya</taxon>
        <taxon>Basidiomycota</taxon>
        <taxon>Pucciniomycotina</taxon>
        <taxon>Mixiomycetes</taxon>
        <taxon>Mixiales</taxon>
        <taxon>Mixiaceae</taxon>
        <taxon>Mixia</taxon>
    </lineage>
</organism>
<feature type="compositionally biased region" description="Low complexity" evidence="1">
    <location>
        <begin position="541"/>
        <end position="551"/>
    </location>
</feature>
<feature type="compositionally biased region" description="Polar residues" evidence="1">
    <location>
        <begin position="512"/>
        <end position="526"/>
    </location>
</feature>
<evidence type="ECO:0000313" key="3">
    <source>
        <dbReference type="Proteomes" id="UP000009131"/>
    </source>
</evidence>
<dbReference type="HOGENOM" id="CLU_420382_0_0_1"/>